<proteinExistence type="predicted"/>
<feature type="transmembrane region" description="Helical" evidence="1">
    <location>
        <begin position="95"/>
        <end position="115"/>
    </location>
</feature>
<organism evidence="2 3">
    <name type="scientific">Paracoccus stylophorae</name>
    <dbReference type="NCBI Taxonomy" id="659350"/>
    <lineage>
        <taxon>Bacteria</taxon>
        <taxon>Pseudomonadati</taxon>
        <taxon>Pseudomonadota</taxon>
        <taxon>Alphaproteobacteria</taxon>
        <taxon>Rhodobacterales</taxon>
        <taxon>Paracoccaceae</taxon>
        <taxon>Paracoccus</taxon>
    </lineage>
</organism>
<accession>A0ABY7SV46</accession>
<dbReference type="EMBL" id="CP067134">
    <property type="protein sequence ID" value="WCR10796.1"/>
    <property type="molecule type" value="Genomic_DNA"/>
</dbReference>
<feature type="transmembrane region" description="Helical" evidence="1">
    <location>
        <begin position="217"/>
        <end position="238"/>
    </location>
</feature>
<sequence>MLTARGQRGVGDDLVTPLRRALMSFVMLAAVALIFVQPVWLVLSASAALALFLALCWRQFSVGTWVPVILSLAGLALALHRGVPATVLTEAAERMLFLAALIAMLGTLRSAASLAPEVGRAGVFLTGQPASRRYLALNFGGHLFGVLINFGGLALLLDLASRSMTSEATAKLPPEAQEAKLRRMTMAILRGFGMISLWSPFGFATNAILITLPGISYVQFGPIGFAMSFVFVAIGWAFDRWQGRRFRQMGLPRPSPPANAWIGAAILVGHVVTLGAVVFLLHGISTLGFQQALIIAVPVYSVIWAAVSTRAQPAGPAAGMAQVARATWRRLSGMGAEVGVFASAGFLPVILLALIPVDDLRAAVAMLGLGAVTMALGLAVSIVLLAMLGVNPIVSASVLGAIAVQLAVPGLSETAIALAITGGWTTVIGLSPFMTTIIICAAIIDRPVGLVGPVWNGPYCLTILAVWSVLLSSLMISGAI</sequence>
<name>A0ABY7SV46_9RHOB</name>
<feature type="transmembrane region" description="Helical" evidence="1">
    <location>
        <begin position="135"/>
        <end position="157"/>
    </location>
</feature>
<feature type="transmembrane region" description="Helical" evidence="1">
    <location>
        <begin position="363"/>
        <end position="386"/>
    </location>
</feature>
<keyword evidence="1" id="KW-1133">Transmembrane helix</keyword>
<feature type="transmembrane region" description="Helical" evidence="1">
    <location>
        <begin position="21"/>
        <end position="53"/>
    </location>
</feature>
<feature type="transmembrane region" description="Helical" evidence="1">
    <location>
        <begin position="187"/>
        <end position="211"/>
    </location>
</feature>
<feature type="transmembrane region" description="Helical" evidence="1">
    <location>
        <begin position="393"/>
        <end position="412"/>
    </location>
</feature>
<protein>
    <submittedName>
        <fullName evidence="2">Uncharacterized protein</fullName>
    </submittedName>
</protein>
<evidence type="ECO:0000256" key="1">
    <source>
        <dbReference type="SAM" id="Phobius"/>
    </source>
</evidence>
<feature type="transmembrane region" description="Helical" evidence="1">
    <location>
        <begin position="424"/>
        <end position="444"/>
    </location>
</feature>
<feature type="transmembrane region" description="Helical" evidence="1">
    <location>
        <begin position="287"/>
        <end position="307"/>
    </location>
</feature>
<gene>
    <name evidence="2" type="ORF">JHW45_17480</name>
</gene>
<evidence type="ECO:0000313" key="2">
    <source>
        <dbReference type="EMBL" id="WCR10796.1"/>
    </source>
</evidence>
<keyword evidence="3" id="KW-1185">Reference proteome</keyword>
<dbReference type="RefSeq" id="WP_272858877.1">
    <property type="nucleotide sequence ID" value="NZ_CP067134.1"/>
</dbReference>
<keyword evidence="1" id="KW-0812">Transmembrane</keyword>
<evidence type="ECO:0000313" key="3">
    <source>
        <dbReference type="Proteomes" id="UP001218412"/>
    </source>
</evidence>
<reference evidence="2 3" key="1">
    <citation type="submission" date="2021-01" db="EMBL/GenBank/DDBJ databases">
        <title>Biogeographic distribution of Paracoccus.</title>
        <authorList>
            <person name="Hollensteiner J."/>
            <person name="Leineberger J."/>
            <person name="Brinkhoff T."/>
            <person name="Daniel R."/>
        </authorList>
    </citation>
    <scope>NUCLEOTIDE SEQUENCE [LARGE SCALE GENOMIC DNA]</scope>
    <source>
        <strain evidence="2 3">LMG25392</strain>
    </source>
</reference>
<feature type="transmembrane region" description="Helical" evidence="1">
    <location>
        <begin position="338"/>
        <end position="357"/>
    </location>
</feature>
<feature type="transmembrane region" description="Helical" evidence="1">
    <location>
        <begin position="456"/>
        <end position="476"/>
    </location>
</feature>
<keyword evidence="1" id="KW-0472">Membrane</keyword>
<feature type="transmembrane region" description="Helical" evidence="1">
    <location>
        <begin position="65"/>
        <end position="83"/>
    </location>
</feature>
<feature type="transmembrane region" description="Helical" evidence="1">
    <location>
        <begin position="259"/>
        <end position="281"/>
    </location>
</feature>
<dbReference type="Proteomes" id="UP001218412">
    <property type="component" value="Chromosome"/>
</dbReference>